<name>A0AA42BQV3_9ALTE</name>
<evidence type="ECO:0000256" key="3">
    <source>
        <dbReference type="ARBA" id="ARBA00022989"/>
    </source>
</evidence>
<evidence type="ECO:0000313" key="6">
    <source>
        <dbReference type="EMBL" id="MCP3429911.1"/>
    </source>
</evidence>
<dbReference type="GO" id="GO:0097347">
    <property type="term" value="C:TAM protein secretion complex"/>
    <property type="evidence" value="ECO:0007669"/>
    <property type="project" value="TreeGrafter"/>
</dbReference>
<comment type="subcellular location">
    <subcellularLocation>
        <location evidence="1">Membrane</location>
        <topology evidence="1">Single-pass membrane protein</topology>
    </subcellularLocation>
</comment>
<evidence type="ECO:0000256" key="4">
    <source>
        <dbReference type="ARBA" id="ARBA00023136"/>
    </source>
</evidence>
<protein>
    <submittedName>
        <fullName evidence="6">Translocation/assembly module TamB domain-containing protein</fullName>
    </submittedName>
</protein>
<feature type="non-terminal residue" evidence="6">
    <location>
        <position position="1"/>
    </location>
</feature>
<dbReference type="GO" id="GO:0009306">
    <property type="term" value="P:protein secretion"/>
    <property type="evidence" value="ECO:0007669"/>
    <property type="project" value="InterPro"/>
</dbReference>
<evidence type="ECO:0000313" key="7">
    <source>
        <dbReference type="Proteomes" id="UP001165413"/>
    </source>
</evidence>
<organism evidence="6 7">
    <name type="scientific">Opacimonas viscosa</name>
    <dbReference type="NCBI Taxonomy" id="2961944"/>
    <lineage>
        <taxon>Bacteria</taxon>
        <taxon>Pseudomonadati</taxon>
        <taxon>Pseudomonadota</taxon>
        <taxon>Gammaproteobacteria</taxon>
        <taxon>Alteromonadales</taxon>
        <taxon>Alteromonadaceae</taxon>
        <taxon>Opacimonas</taxon>
    </lineage>
</organism>
<keyword evidence="3" id="KW-1133">Transmembrane helix</keyword>
<keyword evidence="2" id="KW-0812">Transmembrane</keyword>
<dbReference type="PANTHER" id="PTHR36985">
    <property type="entry name" value="TRANSLOCATION AND ASSEMBLY MODULE SUBUNIT TAMB"/>
    <property type="match status" value="1"/>
</dbReference>
<dbReference type="PANTHER" id="PTHR36985:SF1">
    <property type="entry name" value="TRANSLOCATION AND ASSEMBLY MODULE SUBUNIT TAMB"/>
    <property type="match status" value="1"/>
</dbReference>
<keyword evidence="4" id="KW-0472">Membrane</keyword>
<evidence type="ECO:0000259" key="5">
    <source>
        <dbReference type="Pfam" id="PF04357"/>
    </source>
</evidence>
<dbReference type="AlphaFoldDB" id="A0AA42BQV3"/>
<dbReference type="GO" id="GO:0005886">
    <property type="term" value="C:plasma membrane"/>
    <property type="evidence" value="ECO:0007669"/>
    <property type="project" value="InterPro"/>
</dbReference>
<proteinExistence type="predicted"/>
<feature type="domain" description="Translocation and assembly module TamB C-terminal" evidence="5">
    <location>
        <begin position="2"/>
        <end position="86"/>
    </location>
</feature>
<dbReference type="RefSeq" id="WP_254102723.1">
    <property type="nucleotide sequence ID" value="NZ_JANATA010000203.1"/>
</dbReference>
<sequence>SLSGGIKVQTQPALTGFGDLQILNGRYEVYGQNLIIRTGEVQFNGPIDQPMLLVEAIRDPELTEDDVIAGVRIEGPASQPSVNLFS</sequence>
<reference evidence="6" key="1">
    <citation type="submission" date="2022-07" db="EMBL/GenBank/DDBJ databases">
        <title>Characterization of the Novel Bacterium Alteromonas immobilis LMIT006 and Alteromonas gregis LMIT007.</title>
        <authorList>
            <person name="Lin X."/>
        </authorList>
    </citation>
    <scope>NUCLEOTIDE SEQUENCE</scope>
    <source>
        <strain evidence="6">LMIT007</strain>
    </source>
</reference>
<dbReference type="Pfam" id="PF04357">
    <property type="entry name" value="TamB"/>
    <property type="match status" value="1"/>
</dbReference>
<dbReference type="EMBL" id="JANATA010000203">
    <property type="protein sequence ID" value="MCP3429911.1"/>
    <property type="molecule type" value="Genomic_DNA"/>
</dbReference>
<accession>A0AA42BQV3</accession>
<dbReference type="InterPro" id="IPR007452">
    <property type="entry name" value="TamB_C"/>
</dbReference>
<feature type="non-terminal residue" evidence="6">
    <location>
        <position position="86"/>
    </location>
</feature>
<keyword evidence="7" id="KW-1185">Reference proteome</keyword>
<evidence type="ECO:0000256" key="1">
    <source>
        <dbReference type="ARBA" id="ARBA00004167"/>
    </source>
</evidence>
<gene>
    <name evidence="6" type="ORF">NLF92_13300</name>
</gene>
<dbReference type="Proteomes" id="UP001165413">
    <property type="component" value="Unassembled WGS sequence"/>
</dbReference>
<evidence type="ECO:0000256" key="2">
    <source>
        <dbReference type="ARBA" id="ARBA00022692"/>
    </source>
</evidence>
<comment type="caution">
    <text evidence="6">The sequence shown here is derived from an EMBL/GenBank/DDBJ whole genome shotgun (WGS) entry which is preliminary data.</text>
</comment>